<sequence length="151" mass="16960">MGAQVGGGGSACAACKHQRRKCEKGCELANYFPSEKMKEFKAVHKVFGVSNLAKLIKENSTEQARHRAAATLTWEAEWRKKEPVEGCYKEVEMLRCEILRLRELLARCTCGKSDGYRVVDYSNGYWGLGGVVILNEQQVLVNGMNTWNQLV</sequence>
<dbReference type="Pfam" id="PF03195">
    <property type="entry name" value="LOB"/>
    <property type="match status" value="1"/>
</dbReference>
<comment type="caution">
    <text evidence="3">The sequence shown here is derived from an EMBL/GenBank/DDBJ whole genome shotgun (WGS) entry which is preliminary data.</text>
</comment>
<proteinExistence type="inferred from homology"/>
<dbReference type="PANTHER" id="PTHR31301:SF19">
    <property type="entry name" value="LOB DOMAIN-CONTAINING PROTEIN 2"/>
    <property type="match status" value="1"/>
</dbReference>
<dbReference type="InterPro" id="IPR004883">
    <property type="entry name" value="LOB"/>
</dbReference>
<accession>A0A9P9ZAB7</accession>
<dbReference type="OrthoDB" id="913402at2759"/>
<gene>
    <name evidence="3" type="ORF">LUZ63_016393</name>
</gene>
<dbReference type="PROSITE" id="PS50891">
    <property type="entry name" value="LOB"/>
    <property type="match status" value="1"/>
</dbReference>
<evidence type="ECO:0000259" key="2">
    <source>
        <dbReference type="PROSITE" id="PS50891"/>
    </source>
</evidence>
<organism evidence="3 4">
    <name type="scientific">Rhynchospora breviuscula</name>
    <dbReference type="NCBI Taxonomy" id="2022672"/>
    <lineage>
        <taxon>Eukaryota</taxon>
        <taxon>Viridiplantae</taxon>
        <taxon>Streptophyta</taxon>
        <taxon>Embryophyta</taxon>
        <taxon>Tracheophyta</taxon>
        <taxon>Spermatophyta</taxon>
        <taxon>Magnoliopsida</taxon>
        <taxon>Liliopsida</taxon>
        <taxon>Poales</taxon>
        <taxon>Cyperaceae</taxon>
        <taxon>Cyperoideae</taxon>
        <taxon>Rhynchosporeae</taxon>
        <taxon>Rhynchospora</taxon>
    </lineage>
</organism>
<dbReference type="Proteomes" id="UP001151287">
    <property type="component" value="Unassembled WGS sequence"/>
</dbReference>
<dbReference type="EMBL" id="JAMQYH010000005">
    <property type="protein sequence ID" value="KAJ1685003.1"/>
    <property type="molecule type" value="Genomic_DNA"/>
</dbReference>
<evidence type="ECO:0000313" key="4">
    <source>
        <dbReference type="Proteomes" id="UP001151287"/>
    </source>
</evidence>
<dbReference type="PANTHER" id="PTHR31301">
    <property type="entry name" value="LOB DOMAIN-CONTAINING PROTEIN 4-RELATED"/>
    <property type="match status" value="1"/>
</dbReference>
<name>A0A9P9ZAB7_9POAL</name>
<keyword evidence="4" id="KW-1185">Reference proteome</keyword>
<reference evidence="3" key="1">
    <citation type="journal article" date="2022" name="Cell">
        <title>Repeat-based holocentromeres influence genome architecture and karyotype evolution.</title>
        <authorList>
            <person name="Hofstatter P.G."/>
            <person name="Thangavel G."/>
            <person name="Lux T."/>
            <person name="Neumann P."/>
            <person name="Vondrak T."/>
            <person name="Novak P."/>
            <person name="Zhang M."/>
            <person name="Costa L."/>
            <person name="Castellani M."/>
            <person name="Scott A."/>
            <person name="Toegelov H."/>
            <person name="Fuchs J."/>
            <person name="Mata-Sucre Y."/>
            <person name="Dias Y."/>
            <person name="Vanzela A.L.L."/>
            <person name="Huettel B."/>
            <person name="Almeida C.C.S."/>
            <person name="Simkova H."/>
            <person name="Souza G."/>
            <person name="Pedrosa-Harand A."/>
            <person name="Macas J."/>
            <person name="Mayer K.F.X."/>
            <person name="Houben A."/>
            <person name="Marques A."/>
        </authorList>
    </citation>
    <scope>NUCLEOTIDE SEQUENCE</scope>
    <source>
        <strain evidence="3">RhyBre1mFocal</strain>
    </source>
</reference>
<dbReference type="AlphaFoldDB" id="A0A9P9ZAB7"/>
<evidence type="ECO:0000256" key="1">
    <source>
        <dbReference type="ARBA" id="ARBA00005474"/>
    </source>
</evidence>
<comment type="similarity">
    <text evidence="1">Belongs to the LOB domain-containing protein family.</text>
</comment>
<evidence type="ECO:0000313" key="3">
    <source>
        <dbReference type="EMBL" id="KAJ1685003.1"/>
    </source>
</evidence>
<protein>
    <recommendedName>
        <fullName evidence="2">LOB domain-containing protein</fullName>
    </recommendedName>
</protein>
<feature type="domain" description="LOB" evidence="2">
    <location>
        <begin position="10"/>
        <end position="112"/>
    </location>
</feature>